<accession>A0A6J1C954</accession>
<dbReference type="SMART" id="SM00389">
    <property type="entry name" value="HOX"/>
    <property type="match status" value="1"/>
</dbReference>
<dbReference type="InterPro" id="IPR050762">
    <property type="entry name" value="HD-ZIP_Homeobox_LZ_Class_II"/>
</dbReference>
<organism evidence="13 14">
    <name type="scientific">Momordica charantia</name>
    <name type="common">Bitter gourd</name>
    <name type="synonym">Balsam pear</name>
    <dbReference type="NCBI Taxonomy" id="3673"/>
    <lineage>
        <taxon>Eukaryota</taxon>
        <taxon>Viridiplantae</taxon>
        <taxon>Streptophyta</taxon>
        <taxon>Embryophyta</taxon>
        <taxon>Tracheophyta</taxon>
        <taxon>Spermatophyta</taxon>
        <taxon>Magnoliopsida</taxon>
        <taxon>eudicotyledons</taxon>
        <taxon>Gunneridae</taxon>
        <taxon>Pentapetalae</taxon>
        <taxon>rosids</taxon>
        <taxon>fabids</taxon>
        <taxon>Cucurbitales</taxon>
        <taxon>Cucurbitaceae</taxon>
        <taxon>Momordiceae</taxon>
        <taxon>Momordica</taxon>
    </lineage>
</organism>
<dbReference type="GeneID" id="111009108"/>
<sequence length="286" mass="31120">MDGDCSTGTGLLLGLGRSERNPLRSLVPEVDVKKKLVLKFDDILPCLTLGLSGPTPAGFSVAEIIVGKTTAAEELLQQGSSASPVSSFSNSSGSKRDRSDGWIGGGEEREAEAAEIYLERVSSKVGDQEDEDGSPRKKLRLTKEQSAILEDSFKEHSSLTPKQKLDLARQLSLRPRQVEVWFQNRRARTKLKQTEMDCELLKKCCEKLKEENTRLQKELQELKSLKLTAPPFCMQLQAATLTVCPSCERSICGGGGGGDASPTTAFSIGSKPTFLKFPFNHPSAAC</sequence>
<evidence type="ECO:0000256" key="3">
    <source>
        <dbReference type="ARBA" id="ARBA00023015"/>
    </source>
</evidence>
<reference evidence="14" key="1">
    <citation type="submission" date="2025-08" db="UniProtKB">
        <authorList>
            <consortium name="RefSeq"/>
        </authorList>
    </citation>
    <scope>IDENTIFICATION</scope>
    <source>
        <strain evidence="14">OHB3-1</strain>
    </source>
</reference>
<dbReference type="PROSITE" id="PS50071">
    <property type="entry name" value="HOMEOBOX_2"/>
    <property type="match status" value="1"/>
</dbReference>
<evidence type="ECO:0000256" key="8">
    <source>
        <dbReference type="PROSITE-ProRule" id="PRU00108"/>
    </source>
</evidence>
<dbReference type="InterPro" id="IPR001356">
    <property type="entry name" value="HD"/>
</dbReference>
<dbReference type="KEGG" id="mcha:111009108"/>
<comment type="similarity">
    <text evidence="2">Belongs to the HD-ZIP homeobox family. Class II subfamily.</text>
</comment>
<evidence type="ECO:0000256" key="11">
    <source>
        <dbReference type="SAM" id="MobiDB-lite"/>
    </source>
</evidence>
<feature type="region of interest" description="Disordered" evidence="11">
    <location>
        <begin position="77"/>
        <end position="105"/>
    </location>
</feature>
<keyword evidence="6" id="KW-0804">Transcription</keyword>
<dbReference type="SUPFAM" id="SSF46689">
    <property type="entry name" value="Homeodomain-like"/>
    <property type="match status" value="1"/>
</dbReference>
<proteinExistence type="inferred from homology"/>
<dbReference type="Pfam" id="PF00046">
    <property type="entry name" value="Homeodomain"/>
    <property type="match status" value="1"/>
</dbReference>
<keyword evidence="10" id="KW-0175">Coiled coil</keyword>
<evidence type="ECO:0000256" key="1">
    <source>
        <dbReference type="ARBA" id="ARBA00004123"/>
    </source>
</evidence>
<dbReference type="PANTHER" id="PTHR45714">
    <property type="entry name" value="HOMEOBOX-LEUCINE ZIPPER PROTEIN HAT14"/>
    <property type="match status" value="1"/>
</dbReference>
<dbReference type="AlphaFoldDB" id="A0A6J1C954"/>
<dbReference type="FunFam" id="1.10.10.60:FF:000577">
    <property type="entry name" value="Homeobox-leucine zipper protein 18"/>
    <property type="match status" value="1"/>
</dbReference>
<keyword evidence="4 8" id="KW-0238">DNA-binding</keyword>
<keyword evidence="7 8" id="KW-0539">Nucleus</keyword>
<name>A0A6J1C954_MOMCH</name>
<feature type="DNA-binding region" description="Homeobox" evidence="8">
    <location>
        <begin position="134"/>
        <end position="193"/>
    </location>
</feature>
<keyword evidence="13" id="KW-1185">Reference proteome</keyword>
<gene>
    <name evidence="14" type="primary">LOC111009108</name>
</gene>
<evidence type="ECO:0000256" key="10">
    <source>
        <dbReference type="SAM" id="Coils"/>
    </source>
</evidence>
<feature type="domain" description="Homeobox" evidence="12">
    <location>
        <begin position="132"/>
        <end position="192"/>
    </location>
</feature>
<evidence type="ECO:0000256" key="4">
    <source>
        <dbReference type="ARBA" id="ARBA00023125"/>
    </source>
</evidence>
<dbReference type="SMART" id="SM00340">
    <property type="entry name" value="HALZ"/>
    <property type="match status" value="1"/>
</dbReference>
<dbReference type="InterPro" id="IPR009057">
    <property type="entry name" value="Homeodomain-like_sf"/>
</dbReference>
<dbReference type="InterPro" id="IPR003106">
    <property type="entry name" value="Leu_zip_homeo"/>
</dbReference>
<evidence type="ECO:0000256" key="9">
    <source>
        <dbReference type="RuleBase" id="RU000682"/>
    </source>
</evidence>
<dbReference type="PANTHER" id="PTHR45714:SF24">
    <property type="entry name" value="HOMEOBOX DOMAIN-CONTAINING PROTEIN"/>
    <property type="match status" value="1"/>
</dbReference>
<comment type="subcellular location">
    <subcellularLocation>
        <location evidence="1 8 9">Nucleus</location>
    </subcellularLocation>
</comment>
<feature type="compositionally biased region" description="Basic and acidic residues" evidence="11">
    <location>
        <begin position="94"/>
        <end position="105"/>
    </location>
</feature>
<feature type="coiled-coil region" evidence="10">
    <location>
        <begin position="191"/>
        <end position="228"/>
    </location>
</feature>
<dbReference type="GO" id="GO:0000981">
    <property type="term" value="F:DNA-binding transcription factor activity, RNA polymerase II-specific"/>
    <property type="evidence" value="ECO:0007669"/>
    <property type="project" value="InterPro"/>
</dbReference>
<dbReference type="Gene3D" id="1.10.10.60">
    <property type="entry name" value="Homeodomain-like"/>
    <property type="match status" value="1"/>
</dbReference>
<evidence type="ECO:0000313" key="14">
    <source>
        <dbReference type="RefSeq" id="XP_022137752.1"/>
    </source>
</evidence>
<evidence type="ECO:0000256" key="2">
    <source>
        <dbReference type="ARBA" id="ARBA00006074"/>
    </source>
</evidence>
<dbReference type="GO" id="GO:0043565">
    <property type="term" value="F:sequence-specific DNA binding"/>
    <property type="evidence" value="ECO:0007669"/>
    <property type="project" value="InterPro"/>
</dbReference>
<dbReference type="InterPro" id="IPR017970">
    <property type="entry name" value="Homeobox_CS"/>
</dbReference>
<dbReference type="RefSeq" id="XP_022137752.1">
    <property type="nucleotide sequence ID" value="XM_022282060.1"/>
</dbReference>
<evidence type="ECO:0000313" key="13">
    <source>
        <dbReference type="Proteomes" id="UP000504603"/>
    </source>
</evidence>
<evidence type="ECO:0000259" key="12">
    <source>
        <dbReference type="PROSITE" id="PS50071"/>
    </source>
</evidence>
<dbReference type="OrthoDB" id="1718763at2759"/>
<protein>
    <submittedName>
        <fullName evidence="14">Homeobox-leucine zipper protein HAT9-like</fullName>
    </submittedName>
</protein>
<keyword evidence="3" id="KW-0805">Transcription regulation</keyword>
<evidence type="ECO:0000256" key="5">
    <source>
        <dbReference type="ARBA" id="ARBA00023155"/>
    </source>
</evidence>
<dbReference type="Proteomes" id="UP000504603">
    <property type="component" value="Unplaced"/>
</dbReference>
<keyword evidence="5 8" id="KW-0371">Homeobox</keyword>
<dbReference type="PROSITE" id="PS00027">
    <property type="entry name" value="HOMEOBOX_1"/>
    <property type="match status" value="1"/>
</dbReference>
<dbReference type="CDD" id="cd00086">
    <property type="entry name" value="homeodomain"/>
    <property type="match status" value="1"/>
</dbReference>
<feature type="compositionally biased region" description="Low complexity" evidence="11">
    <location>
        <begin position="80"/>
        <end position="93"/>
    </location>
</feature>
<dbReference type="Pfam" id="PF02183">
    <property type="entry name" value="HALZ"/>
    <property type="match status" value="1"/>
</dbReference>
<dbReference type="GO" id="GO:0005634">
    <property type="term" value="C:nucleus"/>
    <property type="evidence" value="ECO:0007669"/>
    <property type="project" value="UniProtKB-SubCell"/>
</dbReference>
<evidence type="ECO:0000256" key="6">
    <source>
        <dbReference type="ARBA" id="ARBA00023163"/>
    </source>
</evidence>
<evidence type="ECO:0000256" key="7">
    <source>
        <dbReference type="ARBA" id="ARBA00023242"/>
    </source>
</evidence>